<dbReference type="GO" id="GO:0008234">
    <property type="term" value="F:cysteine-type peptidase activity"/>
    <property type="evidence" value="ECO:0007669"/>
    <property type="project" value="InterPro"/>
</dbReference>
<dbReference type="AlphaFoldDB" id="A0A3N4M8K4"/>
<comment type="caution">
    <text evidence="2">The sequence shown here is derived from an EMBL/GenBank/DDBJ whole genome shotgun (WGS) entry which is preliminary data.</text>
</comment>
<feature type="domain" description="Gingipain" evidence="1">
    <location>
        <begin position="190"/>
        <end position="452"/>
    </location>
</feature>
<name>A0A3N4M8K4_9BACT</name>
<accession>A0A3N4M8K4</accession>
<protein>
    <recommendedName>
        <fullName evidence="1">Gingipain domain-containing protein</fullName>
    </recommendedName>
</protein>
<evidence type="ECO:0000259" key="1">
    <source>
        <dbReference type="Pfam" id="PF01364"/>
    </source>
</evidence>
<evidence type="ECO:0000313" key="2">
    <source>
        <dbReference type="EMBL" id="RPD39922.1"/>
    </source>
</evidence>
<dbReference type="Pfam" id="PF01364">
    <property type="entry name" value="Peptidase_C25"/>
    <property type="match status" value="1"/>
</dbReference>
<keyword evidence="3" id="KW-1185">Reference proteome</keyword>
<gene>
    <name evidence="2" type="ORF">EG028_17520</name>
</gene>
<organism evidence="2 3">
    <name type="scientific">Chitinophaga barathri</name>
    <dbReference type="NCBI Taxonomy" id="1647451"/>
    <lineage>
        <taxon>Bacteria</taxon>
        <taxon>Pseudomonadati</taxon>
        <taxon>Bacteroidota</taxon>
        <taxon>Chitinophagia</taxon>
        <taxon>Chitinophagales</taxon>
        <taxon>Chitinophagaceae</taxon>
        <taxon>Chitinophaga</taxon>
    </lineage>
</organism>
<dbReference type="GO" id="GO:0006508">
    <property type="term" value="P:proteolysis"/>
    <property type="evidence" value="ECO:0007669"/>
    <property type="project" value="InterPro"/>
</dbReference>
<dbReference type="InterPro" id="IPR001769">
    <property type="entry name" value="Gingipain"/>
</dbReference>
<dbReference type="Proteomes" id="UP000279089">
    <property type="component" value="Unassembled WGS sequence"/>
</dbReference>
<dbReference type="RefSeq" id="WP_120517790.1">
    <property type="nucleotide sequence ID" value="NZ_QXZY01000010.1"/>
</dbReference>
<proteinExistence type="predicted"/>
<dbReference type="EMBL" id="RMBX01000009">
    <property type="protein sequence ID" value="RPD39922.1"/>
    <property type="molecule type" value="Genomic_DNA"/>
</dbReference>
<evidence type="ECO:0000313" key="3">
    <source>
        <dbReference type="Proteomes" id="UP000279089"/>
    </source>
</evidence>
<dbReference type="OrthoDB" id="607910at2"/>
<sequence length="560" mass="63419">MSTEKNPLNGYKIAGEKQTVSNLSTIRTQVLQDRTIFNMAAVGRNYKLAQAYKSVRNLRLMDPNKIQLKTFAEYLEVNKKFLDLLPLIEEKPRPVYGANEAYLNTYNWLRFPKGKVLVLVHKDVYTAVKDRVERYVLDLGRDGYWATIHVVRGGKPAFIRNYIKGKSPVGAVMVGAIPAAWFEMSDDFYGASSEFPCDLFYMDTNGTWADADGDGKYNAVTGDVIPEIWIGRIWTPTLDGNDAALINNYFDRNHLFRTGNLGHSRSALAYVEDDWTGFDDCEMDLMTPSAYITKYTNPDITDADLYKEEVNKTRSFVQLCSHSSPHVHSFHIPSTGTTEWIDRSYFRDSRAPNAHFYNLFCCSTARFTENDYLGGWYIFDKAGGETNYGLTAVGSTKTGSMLFFADFYDPIGKGKCIGDAMVDWWKARGSDHDLGERQWFYGMSVLGDPTLTWWKGAVPRPLEPAEGSVFGHYPRTMTLKWAPVNIPGATYSIEIDAHGAVNGGEWAAQSFRSFAVYHGITGTTFNHNFVGAQPGRWRVRAKIGDRYCAWSCWCYFRFTI</sequence>
<reference evidence="3" key="1">
    <citation type="submission" date="2018-11" db="EMBL/GenBank/DDBJ databases">
        <title>Chitinophaga lutea sp.nov., isolate from arsenic contaminated soil.</title>
        <authorList>
            <person name="Zong Y."/>
        </authorList>
    </citation>
    <scope>NUCLEOTIDE SEQUENCE [LARGE SCALE GENOMIC DNA]</scope>
    <source>
        <strain evidence="3">YLT18</strain>
    </source>
</reference>